<keyword evidence="3" id="KW-1185">Reference proteome</keyword>
<dbReference type="AlphaFoldDB" id="A0A0P1BC88"/>
<sequence>MAAPASKRPRLSRDQALADDASNEPVSQALLNASRFANSVAPPPSHNVVWAANVPVVCAPTPGGVAVVNAITSKSCQLRPAHFDLAQHRQRRLPKPNLVSLSCSGTTLLASFAAPHDEVPGAPIAEETINLEPRARMVKSRTFCWVRSGRDPWNRWKEVALPVEVRDGGSEMVHASWCGQKADWRLAPGLGDPLSFAEGGSSNHGPRRVFVQTAAAGPTPTAPGSEAAILVNARGDVFVLRRAFSKSPFQLWRSTLLSSTITLRSSGETLFETTLGDEEHFVHHRIDQIAACPVPGEPTLMLAFSLRATSQGLDSGSGSHDVTPDPLATSPNNAAAAALLAQAQISTTPNAGRTPGTLVGTATSIGATHVLDDSLRGWVHLREIRVGLEGVHSEPFISTRTLEPISLAPSDGARPLSRPRHLQWHVPYPSPGSNVSASLRLFAGYSGDSDPLHTTLSSASIRSWRVERTSSQLVDAFNSLECKKSELPPPTLDWSATSSVSCELGAVKLEGMATSLSVNTLRICTSNPFDVDAQKTVSESRLYYADTLEPVEGTLHRLPPGARYLAASSNECLGASLDGRGPEPRLCIFSMRRHEESQEDVQANSSLAQLLALSILRGTDASDLVKAHLACSTKEHLRSIIASAGQILGVQRPDLWQLLRLLHLNASVWPNGATQPRTVLRLSRVCDALCRAESREEQNSSFALNPIRKLVDHVEWLLSTLNALARGALLLDAAEALSTPPSSVDDDTTEISGKGNVCRDASALLGLFILEVPRRLLCQALQFSLRLMHWLDRSKHGRRRQGETAKVKDIAPGGDEEARFEVLDLAHRRLLNAAAKSSVNPDRALEIFQSFTCDAALSHEQWWADPGLLSASSSAAGKAATLTLARSLLRGASSAHDDSSAKLEASGAPDMQTGCVANRLSLLISPCDFLTEQTALGPTADFEWHTLSASKADFSSSVGAQLRWA</sequence>
<name>A0A0P1BC88_9BASI</name>
<feature type="region of interest" description="Disordered" evidence="1">
    <location>
        <begin position="1"/>
        <end position="23"/>
    </location>
</feature>
<dbReference type="OrthoDB" id="10346348at2759"/>
<accession>A0A0P1BC88</accession>
<proteinExistence type="predicted"/>
<reference evidence="2 3" key="1">
    <citation type="submission" date="2014-09" db="EMBL/GenBank/DDBJ databases">
        <authorList>
            <person name="Magalhaes I.L.F."/>
            <person name="Oliveira U."/>
            <person name="Santos F.R."/>
            <person name="Vidigal T.H.D.A."/>
            <person name="Brescovit A.D."/>
            <person name="Santos A.J."/>
        </authorList>
    </citation>
    <scope>NUCLEOTIDE SEQUENCE [LARGE SCALE GENOMIC DNA]</scope>
</reference>
<dbReference type="Proteomes" id="UP000054845">
    <property type="component" value="Unassembled WGS sequence"/>
</dbReference>
<organism evidence="2 3">
    <name type="scientific">Ceraceosorus bombacis</name>
    <dbReference type="NCBI Taxonomy" id="401625"/>
    <lineage>
        <taxon>Eukaryota</taxon>
        <taxon>Fungi</taxon>
        <taxon>Dikarya</taxon>
        <taxon>Basidiomycota</taxon>
        <taxon>Ustilaginomycotina</taxon>
        <taxon>Exobasidiomycetes</taxon>
        <taxon>Ceraceosorales</taxon>
        <taxon>Ceraceosoraceae</taxon>
        <taxon>Ceraceosorus</taxon>
    </lineage>
</organism>
<evidence type="ECO:0000256" key="1">
    <source>
        <dbReference type="SAM" id="MobiDB-lite"/>
    </source>
</evidence>
<evidence type="ECO:0000313" key="2">
    <source>
        <dbReference type="EMBL" id="CEH12923.1"/>
    </source>
</evidence>
<dbReference type="EMBL" id="CCYA01000192">
    <property type="protein sequence ID" value="CEH12923.1"/>
    <property type="molecule type" value="Genomic_DNA"/>
</dbReference>
<protein>
    <submittedName>
        <fullName evidence="2">Uncharacterized protein</fullName>
    </submittedName>
</protein>
<evidence type="ECO:0000313" key="3">
    <source>
        <dbReference type="Proteomes" id="UP000054845"/>
    </source>
</evidence>